<sequence length="263" mass="29942">MDAYTLPCESHIFTEGKVIEPSTTGLQGTVNFTNNGFAFLFSEMRYEANGVEIQKLKTPGIASCLKGYRSHTRDDLYGLQNAAWDIDMDVDDNKEFMPDIKFSGCLPLKYLFGFCEDYKKILLNCNQQLNLNRATTDFDALRVVGGGDDTHTNFENFSIELSKVHWRMSIVKVNDREKFKLLNVLDSRKPLTCAFRTWDLCEYPVLPENTSHYWTVKSSSLLDKSSLPDVPQPVQKQQSILRIPQNLIAVDTANHDRTGKVQP</sequence>
<keyword evidence="3" id="KW-1185">Reference proteome</keyword>
<gene>
    <name evidence="2" type="ORF">CINCED_3A006593</name>
</gene>
<evidence type="ECO:0000259" key="1">
    <source>
        <dbReference type="Pfam" id="PF21738"/>
    </source>
</evidence>
<dbReference type="Proteomes" id="UP000325440">
    <property type="component" value="Unassembled WGS sequence"/>
</dbReference>
<protein>
    <recommendedName>
        <fullName evidence="1">Double jelly roll-like domain-containing protein</fullName>
    </recommendedName>
</protein>
<dbReference type="EMBL" id="CABPRJ010001439">
    <property type="protein sequence ID" value="VVC36911.1"/>
    <property type="molecule type" value="Genomic_DNA"/>
</dbReference>
<dbReference type="AlphaFoldDB" id="A0A5E4N5T3"/>
<name>A0A5E4N5T3_9HEMI</name>
<evidence type="ECO:0000313" key="3">
    <source>
        <dbReference type="Proteomes" id="UP000325440"/>
    </source>
</evidence>
<reference evidence="2 3" key="1">
    <citation type="submission" date="2019-08" db="EMBL/GenBank/DDBJ databases">
        <authorList>
            <person name="Alioto T."/>
            <person name="Alioto T."/>
            <person name="Gomez Garrido J."/>
        </authorList>
    </citation>
    <scope>NUCLEOTIDE SEQUENCE [LARGE SCALE GENOMIC DNA]</scope>
</reference>
<dbReference type="OrthoDB" id="6602770at2759"/>
<dbReference type="Pfam" id="PF21738">
    <property type="entry name" value="DJR-like_dom"/>
    <property type="match status" value="1"/>
</dbReference>
<feature type="domain" description="Double jelly roll-like" evidence="1">
    <location>
        <begin position="31"/>
        <end position="225"/>
    </location>
</feature>
<proteinExistence type="predicted"/>
<evidence type="ECO:0000313" key="2">
    <source>
        <dbReference type="EMBL" id="VVC36911.1"/>
    </source>
</evidence>
<dbReference type="PANTHER" id="PTHR36159">
    <property type="entry name" value="PROTEIN CBG23766"/>
    <property type="match status" value="1"/>
</dbReference>
<organism evidence="2 3">
    <name type="scientific">Cinara cedri</name>
    <dbReference type="NCBI Taxonomy" id="506608"/>
    <lineage>
        <taxon>Eukaryota</taxon>
        <taxon>Metazoa</taxon>
        <taxon>Ecdysozoa</taxon>
        <taxon>Arthropoda</taxon>
        <taxon>Hexapoda</taxon>
        <taxon>Insecta</taxon>
        <taxon>Pterygota</taxon>
        <taxon>Neoptera</taxon>
        <taxon>Paraneoptera</taxon>
        <taxon>Hemiptera</taxon>
        <taxon>Sternorrhyncha</taxon>
        <taxon>Aphidomorpha</taxon>
        <taxon>Aphidoidea</taxon>
        <taxon>Aphididae</taxon>
        <taxon>Lachninae</taxon>
        <taxon>Cinara</taxon>
    </lineage>
</organism>
<dbReference type="PANTHER" id="PTHR36159:SF1">
    <property type="entry name" value="RETROVIRUS-RELATED POL POLYPROTEIN FROM TRANSPOSON 412-LIKE PROTEIN"/>
    <property type="match status" value="1"/>
</dbReference>
<dbReference type="InterPro" id="IPR049512">
    <property type="entry name" value="DJR-like_dom"/>
</dbReference>
<accession>A0A5E4N5T3</accession>